<feature type="transmembrane region" description="Helical" evidence="1">
    <location>
        <begin position="329"/>
        <end position="351"/>
    </location>
</feature>
<feature type="transmembrane region" description="Helical" evidence="1">
    <location>
        <begin position="151"/>
        <end position="176"/>
    </location>
</feature>
<feature type="transmembrane region" description="Helical" evidence="1">
    <location>
        <begin position="302"/>
        <end position="323"/>
    </location>
</feature>
<gene>
    <name evidence="2" type="ORF">ENR23_09420</name>
</gene>
<proteinExistence type="predicted"/>
<feature type="transmembrane region" description="Helical" evidence="1">
    <location>
        <begin position="363"/>
        <end position="391"/>
    </location>
</feature>
<feature type="transmembrane region" description="Helical" evidence="1">
    <location>
        <begin position="34"/>
        <end position="53"/>
    </location>
</feature>
<keyword evidence="1" id="KW-1133">Transmembrane helix</keyword>
<reference evidence="2" key="1">
    <citation type="journal article" date="2020" name="mSystems">
        <title>Genome- and Community-Level Interaction Insights into Carbon Utilization and Element Cycling Functions of Hydrothermarchaeota in Hydrothermal Sediment.</title>
        <authorList>
            <person name="Zhou Z."/>
            <person name="Liu Y."/>
            <person name="Xu W."/>
            <person name="Pan J."/>
            <person name="Luo Z.H."/>
            <person name="Li M."/>
        </authorList>
    </citation>
    <scope>NUCLEOTIDE SEQUENCE [LARGE SCALE GENOMIC DNA]</scope>
    <source>
        <strain evidence="2">SpSt-381</strain>
    </source>
</reference>
<evidence type="ECO:0000256" key="1">
    <source>
        <dbReference type="SAM" id="Phobius"/>
    </source>
</evidence>
<feature type="transmembrane region" description="Helical" evidence="1">
    <location>
        <begin position="261"/>
        <end position="281"/>
    </location>
</feature>
<comment type="caution">
    <text evidence="2">The sequence shown here is derived from an EMBL/GenBank/DDBJ whole genome shotgun (WGS) entry which is preliminary data.</text>
</comment>
<protein>
    <submittedName>
        <fullName evidence="2">Uncharacterized protein</fullName>
    </submittedName>
</protein>
<evidence type="ECO:0000313" key="2">
    <source>
        <dbReference type="EMBL" id="HGZ43628.1"/>
    </source>
</evidence>
<accession>A0A832MN22</accession>
<keyword evidence="1" id="KW-0472">Membrane</keyword>
<sequence length="406" mass="41058">MNADRGPAPAFRALQRAIVRRRVEALEPVLRLELAAIAALAGGFVFWQARLPLDHAARAGGAPDAAGALAARLALLALAGAALAAGRHAWVLREGPPGPPWLALPIPPAALAGHLAWASSLHALWVAVPAVAVLAAGFGLVPVAWLAGLAAAFAAALWGLARAAIAATTALAVVAAEPRRGAPALHRVLARAPRRARGARMPAARFRGGPAWRAMARKDVRVTARPGPARARARAAAACAALAAAAWAPGLERGLAPTAGAALSLFAGALVAQWLVALAGADPPGIVRALPLGTRDMWGVRAGWAVAAALVLAALQAPALAALARDGAAMLLAVAGGGSLAVGLLGASLAVSLHPRTDHARRLLGLWLGLALAASLMIPLLGWVVLLAALAHALRRVPRWRAPEAA</sequence>
<feature type="transmembrane region" description="Helical" evidence="1">
    <location>
        <begin position="124"/>
        <end position="145"/>
    </location>
</feature>
<organism evidence="2">
    <name type="scientific">Eiseniibacteriota bacterium</name>
    <dbReference type="NCBI Taxonomy" id="2212470"/>
    <lineage>
        <taxon>Bacteria</taxon>
        <taxon>Candidatus Eiseniibacteriota</taxon>
    </lineage>
</organism>
<dbReference type="AlphaFoldDB" id="A0A832MN22"/>
<keyword evidence="1" id="KW-0812">Transmembrane</keyword>
<name>A0A832MN22_UNCEI</name>
<dbReference type="EMBL" id="DSQF01000019">
    <property type="protein sequence ID" value="HGZ43628.1"/>
    <property type="molecule type" value="Genomic_DNA"/>
</dbReference>